<feature type="binding site" evidence="5">
    <location>
        <position position="161"/>
    </location>
    <ligand>
        <name>ATP</name>
        <dbReference type="ChEBI" id="CHEBI:30616"/>
    </ligand>
</feature>
<comment type="similarity">
    <text evidence="5 6">Belongs to the PurK/PurT family.</text>
</comment>
<dbReference type="FunFam" id="3.30.470.20:FF:000029">
    <property type="entry name" value="N5-carboxyaminoimidazole ribonucleotide synthase"/>
    <property type="match status" value="1"/>
</dbReference>
<keyword evidence="11" id="KW-1185">Reference proteome</keyword>
<dbReference type="OrthoDB" id="9804625at2"/>
<keyword evidence="1 5" id="KW-0436">Ligase</keyword>
<evidence type="ECO:0000256" key="1">
    <source>
        <dbReference type="ARBA" id="ARBA00022598"/>
    </source>
</evidence>
<comment type="function">
    <text evidence="5">Catalyzes the ATP-dependent conversion of 5-aminoimidazole ribonucleotide (AIR) and HCO(3)(-) to N5-carboxyaminoimidazole ribonucleotide (N5-CAIR).</text>
</comment>
<dbReference type="EC" id="6.3.4.18" evidence="5 6"/>
<organism evidence="8 10">
    <name type="scientific">Paenibacillus barcinonensis</name>
    <dbReference type="NCBI Taxonomy" id="198119"/>
    <lineage>
        <taxon>Bacteria</taxon>
        <taxon>Bacillati</taxon>
        <taxon>Bacillota</taxon>
        <taxon>Bacilli</taxon>
        <taxon>Bacillales</taxon>
        <taxon>Paenibacillaceae</taxon>
        <taxon>Paenibacillus</taxon>
    </lineage>
</organism>
<dbReference type="EMBL" id="QJSW01000012">
    <property type="protein sequence ID" value="PYE47562.1"/>
    <property type="molecule type" value="Genomic_DNA"/>
</dbReference>
<dbReference type="HAMAP" id="MF_01928">
    <property type="entry name" value="PurK"/>
    <property type="match status" value="1"/>
</dbReference>
<dbReference type="GO" id="GO:0034028">
    <property type="term" value="F:5-(carboxyamino)imidazole ribonucleotide synthase activity"/>
    <property type="evidence" value="ECO:0007669"/>
    <property type="project" value="UniProtKB-UniRule"/>
</dbReference>
<evidence type="ECO:0000256" key="4">
    <source>
        <dbReference type="ARBA" id="ARBA00022840"/>
    </source>
</evidence>
<dbReference type="SUPFAM" id="SSF56059">
    <property type="entry name" value="Glutathione synthetase ATP-binding domain-like"/>
    <property type="match status" value="1"/>
</dbReference>
<keyword evidence="3 5" id="KW-0658">Purine biosynthesis</keyword>
<dbReference type="SUPFAM" id="SSF51246">
    <property type="entry name" value="Rudiment single hybrid motif"/>
    <property type="match status" value="1"/>
</dbReference>
<dbReference type="EMBL" id="CP054614">
    <property type="protein sequence ID" value="QKS58446.1"/>
    <property type="molecule type" value="Genomic_DNA"/>
</dbReference>
<dbReference type="RefSeq" id="WP_110897832.1">
    <property type="nucleotide sequence ID" value="NZ_CP054614.1"/>
</dbReference>
<comment type="subunit">
    <text evidence="5 6">Homodimer.</text>
</comment>
<dbReference type="InterPro" id="IPR003135">
    <property type="entry name" value="ATP-grasp_carboxylate-amine"/>
</dbReference>
<feature type="binding site" evidence="5">
    <location>
        <begin position="198"/>
        <end position="201"/>
    </location>
    <ligand>
        <name>ATP</name>
        <dbReference type="ChEBI" id="CHEBI:30616"/>
    </ligand>
</feature>
<comment type="catalytic activity">
    <reaction evidence="5 6">
        <text>5-amino-1-(5-phospho-beta-D-ribosyl)imidazole + hydrogencarbonate + ATP = 5-carboxyamino-1-(5-phospho-D-ribosyl)imidazole + ADP + phosphate + 2 H(+)</text>
        <dbReference type="Rhea" id="RHEA:19317"/>
        <dbReference type="ChEBI" id="CHEBI:15378"/>
        <dbReference type="ChEBI" id="CHEBI:17544"/>
        <dbReference type="ChEBI" id="CHEBI:30616"/>
        <dbReference type="ChEBI" id="CHEBI:43474"/>
        <dbReference type="ChEBI" id="CHEBI:58730"/>
        <dbReference type="ChEBI" id="CHEBI:137981"/>
        <dbReference type="ChEBI" id="CHEBI:456216"/>
        <dbReference type="EC" id="6.3.4.18"/>
    </reaction>
</comment>
<dbReference type="InterPro" id="IPR016185">
    <property type="entry name" value="PreATP-grasp_dom_sf"/>
</dbReference>
<dbReference type="GO" id="GO:0006189">
    <property type="term" value="P:'de novo' IMP biosynthetic process"/>
    <property type="evidence" value="ECO:0007669"/>
    <property type="project" value="UniProtKB-UniRule"/>
</dbReference>
<dbReference type="SUPFAM" id="SSF52440">
    <property type="entry name" value="PreATP-grasp domain"/>
    <property type="match status" value="1"/>
</dbReference>
<evidence type="ECO:0000259" key="7">
    <source>
        <dbReference type="PROSITE" id="PS50975"/>
    </source>
</evidence>
<dbReference type="NCBIfam" id="NF004675">
    <property type="entry name" value="PRK06019.1-1"/>
    <property type="match status" value="1"/>
</dbReference>
<dbReference type="FunFam" id="3.30.1490.20:FF:000015">
    <property type="entry name" value="N5-carboxyaminoimidazole ribonucleotide synthase"/>
    <property type="match status" value="1"/>
</dbReference>
<proteinExistence type="inferred from homology"/>
<dbReference type="Gene3D" id="3.40.50.20">
    <property type="match status" value="1"/>
</dbReference>
<dbReference type="InterPro" id="IPR011761">
    <property type="entry name" value="ATP-grasp"/>
</dbReference>
<dbReference type="Pfam" id="PF02222">
    <property type="entry name" value="ATP-grasp"/>
    <property type="match status" value="1"/>
</dbReference>
<dbReference type="FunFam" id="3.40.50.20:FF:000016">
    <property type="entry name" value="N5-carboxyaminoimidazole ribonucleotide synthase"/>
    <property type="match status" value="1"/>
</dbReference>
<feature type="binding site" evidence="5">
    <location>
        <position position="206"/>
    </location>
    <ligand>
        <name>ATP</name>
        <dbReference type="ChEBI" id="CHEBI:30616"/>
    </ligand>
</feature>
<feature type="binding site" evidence="5">
    <location>
        <begin position="166"/>
        <end position="172"/>
    </location>
    <ligand>
        <name>ATP</name>
        <dbReference type="ChEBI" id="CHEBI:30616"/>
    </ligand>
</feature>
<dbReference type="Proteomes" id="UP000509327">
    <property type="component" value="Chromosome"/>
</dbReference>
<dbReference type="GO" id="GO:0004638">
    <property type="term" value="F:phosphoribosylaminoimidazole carboxylase activity"/>
    <property type="evidence" value="ECO:0007669"/>
    <property type="project" value="InterPro"/>
</dbReference>
<evidence type="ECO:0000313" key="10">
    <source>
        <dbReference type="Proteomes" id="UP000247790"/>
    </source>
</evidence>
<dbReference type="Proteomes" id="UP000247790">
    <property type="component" value="Unassembled WGS sequence"/>
</dbReference>
<keyword evidence="2 5" id="KW-0547">Nucleotide-binding</keyword>
<dbReference type="Pfam" id="PF17769">
    <property type="entry name" value="PurK_C"/>
    <property type="match status" value="1"/>
</dbReference>
<reference evidence="9 11" key="2">
    <citation type="submission" date="2020-06" db="EMBL/GenBank/DDBJ databases">
        <title>Complete genome of Paenibacillus barcinonensis KACC11450.</title>
        <authorList>
            <person name="Kim M."/>
            <person name="Park Y.-J."/>
            <person name="Shin J.-H."/>
        </authorList>
    </citation>
    <scope>NUCLEOTIDE SEQUENCE [LARGE SCALE GENOMIC DNA]</scope>
    <source>
        <strain evidence="9 11">KACC11450</strain>
    </source>
</reference>
<sequence length="401" mass="43299">MSNEATKLGRGAGQLQPVLLPGQTTIGILGGGQLGRMMTLAGTAMGYRFITLDPTPDSPCGQLAQQIQAGYDDVEAARELAQQCDVITYEFENVDAEVAALLERESFVPQGSALLYTTQHRLREKRAIEAAGVRVAPYREITSLDTMTAAVRELGVPCVLKTVTGGYDGKGQRVIRAAAEAETAYEELAATGAELVLEQFIKFECEISVIVARSTNGEIKTFPPAENIHVNNILHASIVPARVATDIQLEAQKLAAAVAESMQAVGLLAVELFVAADGRLYVNELAPRPHNSGHYTMEACATSQFEQHIRAICGLPLGDTTLLSPVVMVNVLGEHLEGVIARTGQPDEEAMELGVISKLHIYGKSEAKTGRKMGHVNLLCQDIEEGLQWIEQTNLWRHTNS</sequence>
<evidence type="ECO:0000313" key="11">
    <source>
        <dbReference type="Proteomes" id="UP000509327"/>
    </source>
</evidence>
<dbReference type="GO" id="GO:0005524">
    <property type="term" value="F:ATP binding"/>
    <property type="evidence" value="ECO:0007669"/>
    <property type="project" value="UniProtKB-UniRule"/>
</dbReference>
<evidence type="ECO:0000313" key="9">
    <source>
        <dbReference type="EMBL" id="QKS58446.1"/>
    </source>
</evidence>
<evidence type="ECO:0000256" key="3">
    <source>
        <dbReference type="ARBA" id="ARBA00022755"/>
    </source>
</evidence>
<protein>
    <recommendedName>
        <fullName evidence="5 6">N5-carboxyaminoimidazole ribonucleotide synthase</fullName>
        <shortName evidence="5 6">N5-CAIR synthase</shortName>
        <ecNumber evidence="5 6">6.3.4.18</ecNumber>
    </recommendedName>
    <alternativeName>
        <fullName evidence="5 6">5-(carboxyamino)imidazole ribonucleotide synthetase</fullName>
    </alternativeName>
</protein>
<dbReference type="Gene3D" id="3.30.470.20">
    <property type="entry name" value="ATP-grasp fold, B domain"/>
    <property type="match status" value="1"/>
</dbReference>
<feature type="domain" description="ATP-grasp" evidence="7">
    <location>
        <begin position="125"/>
        <end position="313"/>
    </location>
</feature>
<dbReference type="AlphaFoldDB" id="A0A2V4VMP8"/>
<dbReference type="UniPathway" id="UPA00074">
    <property type="reaction ID" value="UER00942"/>
</dbReference>
<dbReference type="InterPro" id="IPR040686">
    <property type="entry name" value="PurK_C"/>
</dbReference>
<keyword evidence="4 5" id="KW-0067">ATP-binding</keyword>
<dbReference type="InterPro" id="IPR011054">
    <property type="entry name" value="Rudment_hybrid_motif"/>
</dbReference>
<evidence type="ECO:0000256" key="6">
    <source>
        <dbReference type="RuleBase" id="RU361200"/>
    </source>
</evidence>
<dbReference type="PANTHER" id="PTHR11609:SF5">
    <property type="entry name" value="PHOSPHORIBOSYLAMINOIMIDAZOLE CARBOXYLASE"/>
    <property type="match status" value="1"/>
</dbReference>
<evidence type="ECO:0000256" key="5">
    <source>
        <dbReference type="HAMAP-Rule" id="MF_01928"/>
    </source>
</evidence>
<evidence type="ECO:0000256" key="2">
    <source>
        <dbReference type="ARBA" id="ARBA00022741"/>
    </source>
</evidence>
<dbReference type="NCBIfam" id="TIGR01161">
    <property type="entry name" value="purK"/>
    <property type="match status" value="1"/>
</dbReference>
<comment type="pathway">
    <text evidence="5 6">Purine metabolism; IMP biosynthesis via de novo pathway; 5-amino-1-(5-phospho-D-ribosyl)imidazole-4-carboxylate from 5-amino-1-(5-phospho-D-ribosyl)imidazole (N5-CAIR route): step 1/2.</text>
</comment>
<evidence type="ECO:0000313" key="8">
    <source>
        <dbReference type="EMBL" id="PYE47562.1"/>
    </source>
</evidence>
<dbReference type="PANTHER" id="PTHR11609">
    <property type="entry name" value="PURINE BIOSYNTHESIS PROTEIN 6/7, PUR6/7"/>
    <property type="match status" value="1"/>
</dbReference>
<dbReference type="NCBIfam" id="NF004676">
    <property type="entry name" value="PRK06019.1-2"/>
    <property type="match status" value="1"/>
</dbReference>
<gene>
    <name evidence="5 6 9" type="primary">purK</name>
    <name evidence="8" type="ORF">DFQ00_11211</name>
    <name evidence="9" type="ORF">HUB98_20870</name>
</gene>
<dbReference type="InterPro" id="IPR054350">
    <property type="entry name" value="PurT/PurK_preATP-grasp"/>
</dbReference>
<feature type="binding site" evidence="5">
    <location>
        <begin position="283"/>
        <end position="284"/>
    </location>
    <ligand>
        <name>ATP</name>
        <dbReference type="ChEBI" id="CHEBI:30616"/>
    </ligand>
</feature>
<reference evidence="8 10" key="1">
    <citation type="submission" date="2018-06" db="EMBL/GenBank/DDBJ databases">
        <title>Genomic Encyclopedia of Type Strains, Phase III (KMG-III): the genomes of soil and plant-associated and newly described type strains.</title>
        <authorList>
            <person name="Whitman W."/>
        </authorList>
    </citation>
    <scope>NUCLEOTIDE SEQUENCE [LARGE SCALE GENOMIC DNA]</scope>
    <source>
        <strain evidence="8 10">CECT 7022</strain>
    </source>
</reference>
<dbReference type="NCBIfam" id="NF004679">
    <property type="entry name" value="PRK06019.1-5"/>
    <property type="match status" value="1"/>
</dbReference>
<feature type="binding site" evidence="5">
    <location>
        <position position="229"/>
    </location>
    <ligand>
        <name>ATP</name>
        <dbReference type="ChEBI" id="CHEBI:30616"/>
    </ligand>
</feature>
<dbReference type="InterPro" id="IPR005875">
    <property type="entry name" value="PurK"/>
</dbReference>
<dbReference type="InterPro" id="IPR013815">
    <property type="entry name" value="ATP_grasp_subdomain_1"/>
</dbReference>
<dbReference type="GO" id="GO:0005829">
    <property type="term" value="C:cytosol"/>
    <property type="evidence" value="ECO:0007669"/>
    <property type="project" value="TreeGrafter"/>
</dbReference>
<dbReference type="Gene3D" id="3.30.1490.20">
    <property type="entry name" value="ATP-grasp fold, A domain"/>
    <property type="match status" value="1"/>
</dbReference>
<accession>A0A2V4VMP8</accession>
<feature type="binding site" evidence="5">
    <location>
        <position position="121"/>
    </location>
    <ligand>
        <name>ATP</name>
        <dbReference type="ChEBI" id="CHEBI:30616"/>
    </ligand>
</feature>
<dbReference type="PROSITE" id="PS50975">
    <property type="entry name" value="ATP_GRASP"/>
    <property type="match status" value="1"/>
</dbReference>
<dbReference type="Pfam" id="PF22660">
    <property type="entry name" value="RS_preATP-grasp-like"/>
    <property type="match status" value="1"/>
</dbReference>
<name>A0A2V4VMP8_PAEBA</name>
<dbReference type="GO" id="GO:0046872">
    <property type="term" value="F:metal ion binding"/>
    <property type="evidence" value="ECO:0007669"/>
    <property type="project" value="InterPro"/>
</dbReference>
<comment type="function">
    <text evidence="6">Catalyzes the ATP-dependent conversion of 5-aminoimidazole ribonucleotide (AIR) and HCO(3)- to N5-carboxyaminoimidazole ribonucleotide (N5-CAIR).</text>
</comment>